<evidence type="ECO:0000256" key="3">
    <source>
        <dbReference type="ARBA" id="ARBA00022737"/>
    </source>
</evidence>
<dbReference type="AlphaFoldDB" id="V4A1W7"/>
<name>V4A1W7_LOTGI</name>
<dbReference type="HOGENOM" id="CLU_297430_0_0_1"/>
<comment type="subcellular location">
    <subcellularLocation>
        <location evidence="1">Nucleus</location>
    </subcellularLocation>
</comment>
<evidence type="ECO:0000256" key="7">
    <source>
        <dbReference type="PROSITE-ProRule" id="PRU00042"/>
    </source>
</evidence>
<gene>
    <name evidence="10" type="ORF">LOTGIDRAFT_154793</name>
</gene>
<evidence type="ECO:0000313" key="10">
    <source>
        <dbReference type="EMBL" id="ESO87296.1"/>
    </source>
</evidence>
<dbReference type="InterPro" id="IPR050888">
    <property type="entry name" value="ZnF_C2H2-type_TF"/>
</dbReference>
<feature type="region of interest" description="Disordered" evidence="8">
    <location>
        <begin position="555"/>
        <end position="603"/>
    </location>
</feature>
<dbReference type="CTD" id="20236405"/>
<dbReference type="PANTHER" id="PTHR24406">
    <property type="entry name" value="TRANSCRIPTIONAL REPRESSOR CTCFL-RELATED"/>
    <property type="match status" value="1"/>
</dbReference>
<dbReference type="SMART" id="SM00355">
    <property type="entry name" value="ZnF_C2H2"/>
    <property type="match status" value="8"/>
</dbReference>
<dbReference type="Proteomes" id="UP000030746">
    <property type="component" value="Unassembled WGS sequence"/>
</dbReference>
<evidence type="ECO:0000256" key="6">
    <source>
        <dbReference type="ARBA" id="ARBA00023242"/>
    </source>
</evidence>
<feature type="domain" description="C2H2-type" evidence="9">
    <location>
        <begin position="791"/>
        <end position="818"/>
    </location>
</feature>
<feature type="domain" description="C2H2-type" evidence="9">
    <location>
        <begin position="115"/>
        <end position="142"/>
    </location>
</feature>
<evidence type="ECO:0000313" key="11">
    <source>
        <dbReference type="Proteomes" id="UP000030746"/>
    </source>
</evidence>
<dbReference type="EMBL" id="KB202953">
    <property type="protein sequence ID" value="ESO87296.1"/>
    <property type="molecule type" value="Genomic_DNA"/>
</dbReference>
<keyword evidence="2" id="KW-0479">Metal-binding</keyword>
<feature type="compositionally biased region" description="Basic and acidic residues" evidence="8">
    <location>
        <begin position="337"/>
        <end position="350"/>
    </location>
</feature>
<feature type="compositionally biased region" description="Basic and acidic residues" evidence="8">
    <location>
        <begin position="383"/>
        <end position="396"/>
    </location>
</feature>
<proteinExistence type="predicted"/>
<evidence type="ECO:0000259" key="9">
    <source>
        <dbReference type="PROSITE" id="PS50157"/>
    </source>
</evidence>
<dbReference type="GO" id="GO:0005634">
    <property type="term" value="C:nucleus"/>
    <property type="evidence" value="ECO:0007669"/>
    <property type="project" value="UniProtKB-SubCell"/>
</dbReference>
<sequence>MKTSKIVNKISYNRFTSQAGQLTPSTGKMMTDLSVPNTFIEQADNTIPVDLSLTAENLEMGDWYTYLYMEQEAHKLAHQDYHVALNTQCVVCHSLFSTKTIAREHFDDHHGGQLFECRFCRLTFVLECNLQQHNELHHSIKLNNCSGILPEKGLKASPLEEIVESLIDDAVDTTLKRNNGILNQKGMSLEEIDCNNNCVNEMEFNVTVTNEQMNASETTRGNEDRAPNDQCENEPVISTVVTEERELKFKENQLKMAGKESKHCGNIHYRSLYIQRHSKNLKKLKDVILKRSSAERRDTISIGLQGENGKTGKNTQNTNVAQTGIKETILESIKTTDRNANKLEQDERGTEPSTFGSRSVATIEVGIKSQKTPNDDKILTKKQIENEHPENKKENVTVESTPSPETISADAFVRQGTKGPLDKDMVKDSTVSRESNSEDGRLWCIHCNISFKTTQTLRKHTLYSLFHKMNTNEEPLEREICYDCASTFANKKNLLKHKRLTCYFRNKNRETSHQIHLPEVCDVDRNVHFTETPEKPTSDTKTSAWKLIEMNKIKDEPCKRNKRQNNTSVQPTNSVENLAKWDKNPPCGKNSDHDNTHIQNNDRTAKNIVDYIPKANVTEGQVSGSKPSHETLHDSLLIGQSVIMIEDRKQTVQNHIGLPTEAVPEYYEKGVMDFNADTTIEPGTSSFDDSTITLDSNLSIKLSGIAGQTKTTNKKQKYTPTACDGCGSTFSSRKSCKRHILNSCPFYRRVRKLNPENNEQVIKIVDPRKSTKRPSCGIASASAEKMPKLQITCKDCGKRFSHKSKYRKHARKHRDLPKLLSEFSKEASLANMPSIKGHDTLVTKQNDSCNKASVILKKIFQCSKCCRYFLTEYALKIHWERFCCSNKIHCPASTPSFIVPKNANSLFEYSKFHVTVKCCICLKLFATRTECYRHLSTTHRLSRRKAIALEREYLGQQIRLNYDLMMNKKRSSVSGANIIPAVNLGLRWKLEAIDFSDAALGINPYNLNRQGLV</sequence>
<dbReference type="KEGG" id="lgi:LOTGIDRAFT_154793"/>
<keyword evidence="4 7" id="KW-0863">Zinc-finger</keyword>
<keyword evidence="3" id="KW-0677">Repeat</keyword>
<evidence type="ECO:0000256" key="4">
    <source>
        <dbReference type="ARBA" id="ARBA00022771"/>
    </source>
</evidence>
<dbReference type="InterPro" id="IPR036236">
    <property type="entry name" value="Znf_C2H2_sf"/>
</dbReference>
<accession>V4A1W7</accession>
<dbReference type="OMA" id="EREPVTH"/>
<dbReference type="PROSITE" id="PS00028">
    <property type="entry name" value="ZINC_FINGER_C2H2_1"/>
    <property type="match status" value="4"/>
</dbReference>
<keyword evidence="5" id="KW-0862">Zinc</keyword>
<evidence type="ECO:0000256" key="5">
    <source>
        <dbReference type="ARBA" id="ARBA00022833"/>
    </source>
</evidence>
<dbReference type="RefSeq" id="XP_009062239.1">
    <property type="nucleotide sequence ID" value="XM_009063991.1"/>
</dbReference>
<dbReference type="PROSITE" id="PS50157">
    <property type="entry name" value="ZINC_FINGER_C2H2_2"/>
    <property type="match status" value="2"/>
</dbReference>
<evidence type="ECO:0000256" key="8">
    <source>
        <dbReference type="SAM" id="MobiDB-lite"/>
    </source>
</evidence>
<dbReference type="InterPro" id="IPR013087">
    <property type="entry name" value="Znf_C2H2_type"/>
</dbReference>
<organism evidence="10 11">
    <name type="scientific">Lottia gigantea</name>
    <name type="common">Giant owl limpet</name>
    <dbReference type="NCBI Taxonomy" id="225164"/>
    <lineage>
        <taxon>Eukaryota</taxon>
        <taxon>Metazoa</taxon>
        <taxon>Spiralia</taxon>
        <taxon>Lophotrochozoa</taxon>
        <taxon>Mollusca</taxon>
        <taxon>Gastropoda</taxon>
        <taxon>Patellogastropoda</taxon>
        <taxon>Lottioidea</taxon>
        <taxon>Lottiidae</taxon>
        <taxon>Lottia</taxon>
    </lineage>
</organism>
<keyword evidence="6" id="KW-0539">Nucleus</keyword>
<dbReference type="Gene3D" id="3.30.160.60">
    <property type="entry name" value="Classic Zinc Finger"/>
    <property type="match status" value="3"/>
</dbReference>
<dbReference type="GO" id="GO:0008270">
    <property type="term" value="F:zinc ion binding"/>
    <property type="evidence" value="ECO:0007669"/>
    <property type="project" value="UniProtKB-KW"/>
</dbReference>
<evidence type="ECO:0000256" key="2">
    <source>
        <dbReference type="ARBA" id="ARBA00022723"/>
    </source>
</evidence>
<feature type="region of interest" description="Disordered" evidence="8">
    <location>
        <begin position="337"/>
        <end position="357"/>
    </location>
</feature>
<feature type="region of interest" description="Disordered" evidence="8">
    <location>
        <begin position="383"/>
        <end position="403"/>
    </location>
</feature>
<protein>
    <recommendedName>
        <fullName evidence="9">C2H2-type domain-containing protein</fullName>
    </recommendedName>
</protein>
<dbReference type="GeneID" id="20236405"/>
<dbReference type="SUPFAM" id="SSF57667">
    <property type="entry name" value="beta-beta-alpha zinc fingers"/>
    <property type="match status" value="2"/>
</dbReference>
<reference evidence="10 11" key="1">
    <citation type="journal article" date="2013" name="Nature">
        <title>Insights into bilaterian evolution from three spiralian genomes.</title>
        <authorList>
            <person name="Simakov O."/>
            <person name="Marletaz F."/>
            <person name="Cho S.J."/>
            <person name="Edsinger-Gonzales E."/>
            <person name="Havlak P."/>
            <person name="Hellsten U."/>
            <person name="Kuo D.H."/>
            <person name="Larsson T."/>
            <person name="Lv J."/>
            <person name="Arendt D."/>
            <person name="Savage R."/>
            <person name="Osoegawa K."/>
            <person name="de Jong P."/>
            <person name="Grimwood J."/>
            <person name="Chapman J.A."/>
            <person name="Shapiro H."/>
            <person name="Aerts A."/>
            <person name="Otillar R.P."/>
            <person name="Terry A.Y."/>
            <person name="Boore J.L."/>
            <person name="Grigoriev I.V."/>
            <person name="Lindberg D.R."/>
            <person name="Seaver E.C."/>
            <person name="Weisblat D.A."/>
            <person name="Putnam N.H."/>
            <person name="Rokhsar D.S."/>
        </authorList>
    </citation>
    <scope>NUCLEOTIDE SEQUENCE [LARGE SCALE GENOMIC DNA]</scope>
</reference>
<feature type="compositionally biased region" description="Polar residues" evidence="8">
    <location>
        <begin position="564"/>
        <end position="576"/>
    </location>
</feature>
<evidence type="ECO:0000256" key="1">
    <source>
        <dbReference type="ARBA" id="ARBA00004123"/>
    </source>
</evidence>
<keyword evidence="11" id="KW-1185">Reference proteome</keyword>